<keyword evidence="6" id="KW-0411">Iron-sulfur</keyword>
<evidence type="ECO:0000256" key="1">
    <source>
        <dbReference type="ARBA" id="ARBA00022485"/>
    </source>
</evidence>
<dbReference type="PANTHER" id="PTHR32439">
    <property type="entry name" value="FERREDOXIN--NITRITE REDUCTASE, CHLOROPLASTIC"/>
    <property type="match status" value="1"/>
</dbReference>
<evidence type="ECO:0000256" key="5">
    <source>
        <dbReference type="ARBA" id="ARBA00023004"/>
    </source>
</evidence>
<sequence length="431" mass="42639">MASGDGLIVRVRPHGGLLTQEQALALATLSATHGNGLIDISRRANLQLRGVGEATFPALLDALDGFGLLDPDAESEGIRNIIAPPLAGLDATAIIDGVGLVAALEAVLAGDDALRALPQKFGFLVDEGGALPLGDVAADIRLTGVMTGAGARVLVAVGGDAASAVPLGLVEAAAAAAVAGRLARGFLELGTAGGPRRMAGLVREVGAEPLIRLLRSHLLPQGEKGILAGAGDREPVLPAPKLMAGSADPAAETSDLTAGSVAQRAALGVHPAYVGIAAPFGRIAAADFAKLAALAPGGVRPTPWRGLILAGADAAALALAASLGLVTRQDDPRLGVDACPGAPDCNAGEAETRGAAATLAPLLRGETLHVSGCAKGCARSAPARYTLVGRAGAYDLIENGRADAAPTQRGLSLNDAAALIGAGAATGRPTP</sequence>
<proteinExistence type="predicted"/>
<dbReference type="Gene3D" id="3.30.413.10">
    <property type="entry name" value="Sulfite Reductase Hemoprotein, domain 1"/>
    <property type="match status" value="2"/>
</dbReference>
<dbReference type="Gene3D" id="3.90.480.10">
    <property type="entry name" value="Sulfite Reductase Hemoprotein,Domain 2"/>
    <property type="match status" value="1"/>
</dbReference>
<organism evidence="8 9">
    <name type="scientific">Methylobrevis albus</name>
    <dbReference type="NCBI Taxonomy" id="2793297"/>
    <lineage>
        <taxon>Bacteria</taxon>
        <taxon>Pseudomonadati</taxon>
        <taxon>Pseudomonadota</taxon>
        <taxon>Alphaproteobacteria</taxon>
        <taxon>Hyphomicrobiales</taxon>
        <taxon>Pleomorphomonadaceae</taxon>
        <taxon>Methylobrevis</taxon>
    </lineage>
</organism>
<gene>
    <name evidence="8" type="primary">cobG</name>
    <name evidence="8" type="ORF">I5731_00465</name>
</gene>
<dbReference type="GO" id="GO:0043818">
    <property type="term" value="F:precorrin-3B synthase activity"/>
    <property type="evidence" value="ECO:0007669"/>
    <property type="project" value="UniProtKB-EC"/>
</dbReference>
<keyword evidence="2" id="KW-0349">Heme</keyword>
<protein>
    <submittedName>
        <fullName evidence="8">Precorrin-3B synthase</fullName>
        <ecNumber evidence="8">1.14.13.83</ecNumber>
    </submittedName>
</protein>
<dbReference type="InterPro" id="IPR045854">
    <property type="entry name" value="NO2/SO3_Rdtase_4Fe4S_sf"/>
</dbReference>
<dbReference type="GO" id="GO:0046872">
    <property type="term" value="F:metal ion binding"/>
    <property type="evidence" value="ECO:0007669"/>
    <property type="project" value="UniProtKB-KW"/>
</dbReference>
<comment type="caution">
    <text evidence="8">The sequence shown here is derived from an EMBL/GenBank/DDBJ whole genome shotgun (WGS) entry which is preliminary data.</text>
</comment>
<keyword evidence="4 8" id="KW-0560">Oxidoreductase</keyword>
<keyword evidence="3" id="KW-0479">Metal-binding</keyword>
<dbReference type="InterPro" id="IPR005117">
    <property type="entry name" value="NiRdtase/SiRdtase_haem-b_fer"/>
</dbReference>
<keyword evidence="9" id="KW-1185">Reference proteome</keyword>
<dbReference type="Pfam" id="PF03460">
    <property type="entry name" value="NIR_SIR_ferr"/>
    <property type="match status" value="1"/>
</dbReference>
<dbReference type="Proteomes" id="UP000631694">
    <property type="component" value="Unassembled WGS sequence"/>
</dbReference>
<keyword evidence="5" id="KW-0408">Iron</keyword>
<evidence type="ECO:0000313" key="9">
    <source>
        <dbReference type="Proteomes" id="UP000631694"/>
    </source>
</evidence>
<feature type="domain" description="Nitrite/Sulfite reductase ferredoxin-like" evidence="7">
    <location>
        <begin position="3"/>
        <end position="64"/>
    </location>
</feature>
<name>A0A931HXY0_9HYPH</name>
<evidence type="ECO:0000256" key="3">
    <source>
        <dbReference type="ARBA" id="ARBA00022723"/>
    </source>
</evidence>
<keyword evidence="1" id="KW-0004">4Fe-4S</keyword>
<reference evidence="8" key="1">
    <citation type="submission" date="2020-12" db="EMBL/GenBank/DDBJ databases">
        <title>Methylobrevis albus sp. nov., isolated from fresh water lack sediment.</title>
        <authorList>
            <person name="Zou Q."/>
        </authorList>
    </citation>
    <scope>NUCLEOTIDE SEQUENCE</scope>
    <source>
        <strain evidence="8">L22</strain>
    </source>
</reference>
<evidence type="ECO:0000313" key="8">
    <source>
        <dbReference type="EMBL" id="MBH0236282.1"/>
    </source>
</evidence>
<dbReference type="PANTHER" id="PTHR32439:SF9">
    <property type="entry name" value="BLR3264 PROTEIN"/>
    <property type="match status" value="1"/>
</dbReference>
<evidence type="ECO:0000256" key="2">
    <source>
        <dbReference type="ARBA" id="ARBA00022617"/>
    </source>
</evidence>
<evidence type="ECO:0000259" key="7">
    <source>
        <dbReference type="Pfam" id="PF03460"/>
    </source>
</evidence>
<dbReference type="EMBL" id="JADZLT010000036">
    <property type="protein sequence ID" value="MBH0236282.1"/>
    <property type="molecule type" value="Genomic_DNA"/>
</dbReference>
<dbReference type="InterPro" id="IPR036136">
    <property type="entry name" value="Nit/Sulf_reduc_fer-like_dom_sf"/>
</dbReference>
<dbReference type="SUPFAM" id="SSF55124">
    <property type="entry name" value="Nitrite/Sulfite reductase N-terminal domain-like"/>
    <property type="match status" value="2"/>
</dbReference>
<evidence type="ECO:0000256" key="6">
    <source>
        <dbReference type="ARBA" id="ARBA00023014"/>
    </source>
</evidence>
<dbReference type="GO" id="GO:0051539">
    <property type="term" value="F:4 iron, 4 sulfur cluster binding"/>
    <property type="evidence" value="ECO:0007669"/>
    <property type="project" value="UniProtKB-KW"/>
</dbReference>
<accession>A0A931HXY0</accession>
<dbReference type="NCBIfam" id="TIGR02435">
    <property type="entry name" value="CobG"/>
    <property type="match status" value="1"/>
</dbReference>
<dbReference type="InterPro" id="IPR012798">
    <property type="entry name" value="Cbl_synth_CobG-like"/>
</dbReference>
<dbReference type="EC" id="1.14.13.83" evidence="8"/>
<dbReference type="SUPFAM" id="SSF56014">
    <property type="entry name" value="Nitrite and sulphite reductase 4Fe-4S domain-like"/>
    <property type="match status" value="2"/>
</dbReference>
<evidence type="ECO:0000256" key="4">
    <source>
        <dbReference type="ARBA" id="ARBA00023002"/>
    </source>
</evidence>
<dbReference type="AlphaFoldDB" id="A0A931HXY0"/>
<dbReference type="InterPro" id="IPR051329">
    <property type="entry name" value="NIR_SIR_4Fe-4S"/>
</dbReference>